<organism evidence="3 4">
    <name type="scientific">Candidatus Nitrohelix vancouverensis</name>
    <dbReference type="NCBI Taxonomy" id="2705534"/>
    <lineage>
        <taxon>Bacteria</taxon>
        <taxon>Pseudomonadati</taxon>
        <taxon>Nitrospinota/Tectimicrobiota group</taxon>
        <taxon>Nitrospinota</taxon>
        <taxon>Nitrospinia</taxon>
        <taxon>Nitrospinales</taxon>
        <taxon>Nitrospinaceae</taxon>
        <taxon>Candidatus Nitrohelix</taxon>
    </lineage>
</organism>
<dbReference type="Gene3D" id="1.20.120.660">
    <property type="entry name" value="IL-4 antagonist (De novo design) like domain"/>
    <property type="match status" value="1"/>
</dbReference>
<accession>A0A7T0G479</accession>
<dbReference type="EMBL" id="CP048620">
    <property type="protein sequence ID" value="QPJ66094.1"/>
    <property type="molecule type" value="Genomic_DNA"/>
</dbReference>
<evidence type="ECO:0000313" key="4">
    <source>
        <dbReference type="Proteomes" id="UP000594464"/>
    </source>
</evidence>
<feature type="region of interest" description="Disordered" evidence="1">
    <location>
        <begin position="93"/>
        <end position="128"/>
    </location>
</feature>
<feature type="chain" id="PRO_5032680559" evidence="2">
    <location>
        <begin position="26"/>
        <end position="128"/>
    </location>
</feature>
<dbReference type="KEGG" id="nva:G3M78_12105"/>
<feature type="signal peptide" evidence="2">
    <location>
        <begin position="1"/>
        <end position="25"/>
    </location>
</feature>
<reference evidence="4" key="1">
    <citation type="submission" date="2020-02" db="EMBL/GenBank/DDBJ databases">
        <title>Genomic and physiological characterization of two novel Nitrospinaceae genera.</title>
        <authorList>
            <person name="Mueller A.J."/>
            <person name="Jung M.-Y."/>
            <person name="Strachan C.R."/>
            <person name="Herbold C.W."/>
            <person name="Kirkegaard R.H."/>
            <person name="Daims H."/>
        </authorList>
    </citation>
    <scope>NUCLEOTIDE SEQUENCE [LARGE SCALE GENOMIC DNA]</scope>
</reference>
<feature type="compositionally biased region" description="Basic and acidic residues" evidence="1">
    <location>
        <begin position="112"/>
        <end position="128"/>
    </location>
</feature>
<evidence type="ECO:0000313" key="3">
    <source>
        <dbReference type="EMBL" id="QPJ66094.1"/>
    </source>
</evidence>
<evidence type="ECO:0000256" key="1">
    <source>
        <dbReference type="SAM" id="MobiDB-lite"/>
    </source>
</evidence>
<proteinExistence type="predicted"/>
<name>A0A7T0G479_9BACT</name>
<dbReference type="AlphaFoldDB" id="A0A7T0G479"/>
<protein>
    <submittedName>
        <fullName evidence="3">Uncharacterized protein</fullName>
    </submittedName>
</protein>
<gene>
    <name evidence="3" type="ORF">G3M78_12105</name>
</gene>
<dbReference type="Proteomes" id="UP000594464">
    <property type="component" value="Chromosome"/>
</dbReference>
<keyword evidence="2" id="KW-0732">Signal</keyword>
<evidence type="ECO:0000256" key="2">
    <source>
        <dbReference type="SAM" id="SignalP"/>
    </source>
</evidence>
<sequence>MKLYGLHKWSLGAAMLLLLAGNAQAQSMGHASVALGHGEEGYLHLEEMVKHLEFGLKMDDANSDLKMHGSEALGHAREALTHYNEALKHASEALGRPMRNPMMGEGSGQEHAPQEEGSNHSHEGSGRH</sequence>